<reference evidence="1" key="1">
    <citation type="journal article" date="2020" name="mSystems">
        <title>Genome- and Community-Level Interaction Insights into Carbon Utilization and Element Cycling Functions of Hydrothermarchaeota in Hydrothermal Sediment.</title>
        <authorList>
            <person name="Zhou Z."/>
            <person name="Liu Y."/>
            <person name="Xu W."/>
            <person name="Pan J."/>
            <person name="Luo Z.H."/>
            <person name="Li M."/>
        </authorList>
    </citation>
    <scope>NUCLEOTIDE SEQUENCE [LARGE SCALE GENOMIC DNA]</scope>
    <source>
        <strain evidence="1">HyVt-346</strain>
    </source>
</reference>
<sequence>MKMNKPDFETFLAESINNTGSEITPQKDLWPGIEKALTHAPQPQVKTVLWPKLAGVAACSVAALLTVQLLFSAAEPATSVVMSDYFTQQKQTLLVQYQNQPALTDNWQQQLVELEDAERAIKQALENEPENPALLKMLAQVYQQQLDLINKVHAPKWQQI</sequence>
<accession>A0A7V1CWY7</accession>
<dbReference type="EMBL" id="DRGM01000049">
    <property type="protein sequence ID" value="HEA15709.1"/>
    <property type="molecule type" value="Genomic_DNA"/>
</dbReference>
<dbReference type="RefSeq" id="WP_304180110.1">
    <property type="nucleotide sequence ID" value="NZ_DRGM01000049.1"/>
</dbReference>
<name>A0A7V1CWY7_9GAMM</name>
<proteinExistence type="predicted"/>
<evidence type="ECO:0000313" key="1">
    <source>
        <dbReference type="EMBL" id="HEA15709.1"/>
    </source>
</evidence>
<comment type="caution">
    <text evidence="1">The sequence shown here is derived from an EMBL/GenBank/DDBJ whole genome shotgun (WGS) entry which is preliminary data.</text>
</comment>
<protein>
    <submittedName>
        <fullName evidence="1">Uncharacterized protein</fullName>
    </submittedName>
</protein>
<dbReference type="AlphaFoldDB" id="A0A7V1CWY7"/>
<organism evidence="1">
    <name type="scientific">Pseudoalteromonas prydzensis</name>
    <dbReference type="NCBI Taxonomy" id="182141"/>
    <lineage>
        <taxon>Bacteria</taxon>
        <taxon>Pseudomonadati</taxon>
        <taxon>Pseudomonadota</taxon>
        <taxon>Gammaproteobacteria</taxon>
        <taxon>Alteromonadales</taxon>
        <taxon>Pseudoalteromonadaceae</taxon>
        <taxon>Pseudoalteromonas</taxon>
    </lineage>
</organism>
<dbReference type="Proteomes" id="UP000886188">
    <property type="component" value="Unassembled WGS sequence"/>
</dbReference>
<gene>
    <name evidence="1" type="ORF">ENH88_04520</name>
</gene>